<dbReference type="AlphaFoldDB" id="A0A9C6X4K3"/>
<evidence type="ECO:0000313" key="3">
    <source>
        <dbReference type="RefSeq" id="XP_052129034.1"/>
    </source>
</evidence>
<proteinExistence type="predicted"/>
<gene>
    <name evidence="2 3 4 5 6" type="primary">LOC127750717</name>
</gene>
<dbReference type="KEGG" id="foc:127750717"/>
<keyword evidence="1" id="KW-1185">Reference proteome</keyword>
<evidence type="ECO:0000313" key="2">
    <source>
        <dbReference type="RefSeq" id="XP_052129033.1"/>
    </source>
</evidence>
<evidence type="ECO:0000313" key="5">
    <source>
        <dbReference type="RefSeq" id="XP_052129037.1"/>
    </source>
</evidence>
<dbReference type="OrthoDB" id="6764509at2759"/>
<evidence type="ECO:0000313" key="4">
    <source>
        <dbReference type="RefSeq" id="XP_052129035.1"/>
    </source>
</evidence>
<dbReference type="GeneID" id="127750717"/>
<evidence type="ECO:0000313" key="1">
    <source>
        <dbReference type="Proteomes" id="UP000504606"/>
    </source>
</evidence>
<dbReference type="RefSeq" id="XP_052129038.1">
    <property type="nucleotide sequence ID" value="XM_052273078.1"/>
</dbReference>
<sequence>MKDKIPDISIDSILLRVKLNDPVLSAHHKAISGPKLTTEYLRKEYYRKYFHFQEPVEYVIGPDPMLRDHTLAYVAIRRNLENMLEDPTIQKQVDASFLEEIPETRSHKTVIKNYTDGSIYIKRAKLYGRKRFCLVLFVDAFNPAKSSSRNDQRYKTVGMYMSLLNLTPASRSKLSSVKLVMLVLNKVLNDHRKECFSFVINELKTLLSDGIVYKNEKIPVTLEKIAGDNLGQHMLAGFLESFHPNIEFACRYCEIKNKTYLEKPWVIGDRRTSESYDKCVIELQQLKETLTVTGKLNPDKVYSVKGIKYNSEFNEVPLFHVCDPHLSPCVGHDGFGGTWEADMAMMISYFVNSKEWMTYDLLNSRIKDFQFLGSDGTNVPAAVKISSEKLGGHEVQNWTLIRLFVLIVGDLVVTSDPVWQLYLKLKCLIEYVCAPQLTLEQINHMKYLSVDYLIARCEENSTIKMHTTIKTHYTAHFADLYELEGPLCQAWTLRFESKHAVLGRELEMSRTHVNVISTMAKKDQLLTSYLVTQDMFPESPYDQKKACRVVKDKYPVHYQTILQGRVFTEDAQDVQTVTVDNQEFRRGNHLLLSKKEDTITVAKIQYIICDQVDTFLLVEKYESTLLKDYGIYELKSDQHALSSEILRYSSSADCVLQPVYEFEEKQCKYAMLES</sequence>
<accession>A0A9C6X4K3</accession>
<protein>
    <submittedName>
        <fullName evidence="2 3">Uncharacterized protein LOC127750717</fullName>
    </submittedName>
</protein>
<name>A0A9C6X4K3_FRAOC</name>
<dbReference type="Proteomes" id="UP000504606">
    <property type="component" value="Unplaced"/>
</dbReference>
<dbReference type="RefSeq" id="XP_052129034.1">
    <property type="nucleotide sequence ID" value="XM_052273074.1"/>
</dbReference>
<reference evidence="2 3" key="1">
    <citation type="submission" date="2025-04" db="UniProtKB">
        <authorList>
            <consortium name="RefSeq"/>
        </authorList>
    </citation>
    <scope>IDENTIFICATION</scope>
    <source>
        <tissue evidence="2 3">Whole organism</tissue>
    </source>
</reference>
<dbReference type="RefSeq" id="XP_052129037.1">
    <property type="nucleotide sequence ID" value="XM_052273077.1"/>
</dbReference>
<dbReference type="RefSeq" id="XP_052129035.1">
    <property type="nucleotide sequence ID" value="XM_052273075.1"/>
</dbReference>
<organism evidence="1 2">
    <name type="scientific">Frankliniella occidentalis</name>
    <name type="common">Western flower thrips</name>
    <name type="synonym">Euthrips occidentalis</name>
    <dbReference type="NCBI Taxonomy" id="133901"/>
    <lineage>
        <taxon>Eukaryota</taxon>
        <taxon>Metazoa</taxon>
        <taxon>Ecdysozoa</taxon>
        <taxon>Arthropoda</taxon>
        <taxon>Hexapoda</taxon>
        <taxon>Insecta</taxon>
        <taxon>Pterygota</taxon>
        <taxon>Neoptera</taxon>
        <taxon>Paraneoptera</taxon>
        <taxon>Thysanoptera</taxon>
        <taxon>Terebrantia</taxon>
        <taxon>Thripoidea</taxon>
        <taxon>Thripidae</taxon>
        <taxon>Frankliniella</taxon>
    </lineage>
</organism>
<dbReference type="RefSeq" id="XP_052129033.1">
    <property type="nucleotide sequence ID" value="XM_052273073.1"/>
</dbReference>
<evidence type="ECO:0000313" key="6">
    <source>
        <dbReference type="RefSeq" id="XP_052129038.1"/>
    </source>
</evidence>